<name>A0A7K1V9D7_9NOCA</name>
<dbReference type="AlphaFoldDB" id="A0A7K1V9D7"/>
<accession>A0A7K1V9D7</accession>
<keyword evidence="5" id="KW-0560">Oxidoreductase</keyword>
<dbReference type="PANTHER" id="PTHR42913">
    <property type="entry name" value="APOPTOSIS-INDUCING FACTOR 1"/>
    <property type="match status" value="1"/>
</dbReference>
<dbReference type="RefSeq" id="WP_157392674.1">
    <property type="nucleotide sequence ID" value="NZ_WRPP01000012.1"/>
</dbReference>
<dbReference type="GO" id="GO:0003955">
    <property type="term" value="F:NAD(P)H dehydrogenase (quinone) activity"/>
    <property type="evidence" value="ECO:0007669"/>
    <property type="project" value="TreeGrafter"/>
</dbReference>
<evidence type="ECO:0000259" key="6">
    <source>
        <dbReference type="Pfam" id="PF07992"/>
    </source>
</evidence>
<evidence type="ECO:0000256" key="2">
    <source>
        <dbReference type="ARBA" id="ARBA00005272"/>
    </source>
</evidence>
<evidence type="ECO:0000256" key="4">
    <source>
        <dbReference type="ARBA" id="ARBA00022827"/>
    </source>
</evidence>
<comment type="similarity">
    <text evidence="2">Belongs to the NADH dehydrogenase family.</text>
</comment>
<gene>
    <name evidence="7" type="ORF">GPX89_38255</name>
</gene>
<evidence type="ECO:0000313" key="8">
    <source>
        <dbReference type="Proteomes" id="UP000466794"/>
    </source>
</evidence>
<keyword evidence="4" id="KW-0274">FAD</keyword>
<sequence>MNANTTTQRIVVLGAGYTGMLAAIRLAHRTRTMDVKITLVNPSERFTERLRMHQIAAGQELADYRIPAILDGSGIVFHRAAAVAIDTEARTVTLDDATELAYDNLIYALGSATDTTRVPGADQHAWTLNDPRQARRFSRRLTEIATAAGTVAVVGGGLTGIEAATEIAEEHPDLTVTLISAEQPGHMMGDKARAHLERALDRLRIVRKVGVKVTKVLPDAVRLDTGEIVASDLTLWTTGVKVAPLAAQAGIGVDERGLIVTDPTLRSVTHPEIRAIGDAAAIHMAWGQVHGTCQTGMASAAYAADALAKQLRGKTVKPFRIGYFHQPVSLGRRDAVIQFTNADDTPNRWYLKGKAACAYKAMVSGSPVPTFKLSKHMTMQAQLSTGGRATRATA</sequence>
<evidence type="ECO:0000256" key="5">
    <source>
        <dbReference type="ARBA" id="ARBA00023002"/>
    </source>
</evidence>
<evidence type="ECO:0000313" key="7">
    <source>
        <dbReference type="EMBL" id="MVU83069.1"/>
    </source>
</evidence>
<dbReference type="InterPro" id="IPR023753">
    <property type="entry name" value="FAD/NAD-binding_dom"/>
</dbReference>
<dbReference type="SUPFAM" id="SSF51905">
    <property type="entry name" value="FAD/NAD(P)-binding domain"/>
    <property type="match status" value="1"/>
</dbReference>
<evidence type="ECO:0000256" key="3">
    <source>
        <dbReference type="ARBA" id="ARBA00022630"/>
    </source>
</evidence>
<dbReference type="PRINTS" id="PR00411">
    <property type="entry name" value="PNDRDTASEI"/>
</dbReference>
<dbReference type="InterPro" id="IPR051169">
    <property type="entry name" value="NADH-Q_oxidoreductase"/>
</dbReference>
<dbReference type="GO" id="GO:0019646">
    <property type="term" value="P:aerobic electron transport chain"/>
    <property type="evidence" value="ECO:0007669"/>
    <property type="project" value="TreeGrafter"/>
</dbReference>
<keyword evidence="3" id="KW-0285">Flavoprotein</keyword>
<feature type="domain" description="FAD/NAD(P)-binding" evidence="6">
    <location>
        <begin position="9"/>
        <end position="294"/>
    </location>
</feature>
<protein>
    <submittedName>
        <fullName evidence="7">FAD-dependent oxidoreductase</fullName>
    </submittedName>
</protein>
<evidence type="ECO:0000256" key="1">
    <source>
        <dbReference type="ARBA" id="ARBA00001974"/>
    </source>
</evidence>
<dbReference type="Gene3D" id="3.50.50.100">
    <property type="match status" value="1"/>
</dbReference>
<organism evidence="7 8">
    <name type="scientific">Nocardia terrae</name>
    <dbReference type="NCBI Taxonomy" id="2675851"/>
    <lineage>
        <taxon>Bacteria</taxon>
        <taxon>Bacillati</taxon>
        <taxon>Actinomycetota</taxon>
        <taxon>Actinomycetes</taxon>
        <taxon>Mycobacteriales</taxon>
        <taxon>Nocardiaceae</taxon>
        <taxon>Nocardia</taxon>
    </lineage>
</organism>
<comment type="cofactor">
    <cofactor evidence="1">
        <name>FAD</name>
        <dbReference type="ChEBI" id="CHEBI:57692"/>
    </cofactor>
</comment>
<dbReference type="Pfam" id="PF07992">
    <property type="entry name" value="Pyr_redox_2"/>
    <property type="match status" value="1"/>
</dbReference>
<dbReference type="InterPro" id="IPR036188">
    <property type="entry name" value="FAD/NAD-bd_sf"/>
</dbReference>
<reference evidence="7 8" key="1">
    <citation type="submission" date="2019-12" db="EMBL/GenBank/DDBJ databases">
        <title>Nocardia sp. nov. ET3-3 isolated from soil.</title>
        <authorList>
            <person name="Kanchanasin P."/>
            <person name="Tanasupawat S."/>
            <person name="Yuki M."/>
            <person name="Kudo T."/>
        </authorList>
    </citation>
    <scope>NUCLEOTIDE SEQUENCE [LARGE SCALE GENOMIC DNA]</scope>
    <source>
        <strain evidence="7 8">ET3-3</strain>
    </source>
</reference>
<keyword evidence="8" id="KW-1185">Reference proteome</keyword>
<dbReference type="EMBL" id="WRPP01000012">
    <property type="protein sequence ID" value="MVU83069.1"/>
    <property type="molecule type" value="Genomic_DNA"/>
</dbReference>
<dbReference type="Proteomes" id="UP000466794">
    <property type="component" value="Unassembled WGS sequence"/>
</dbReference>
<dbReference type="PRINTS" id="PR00368">
    <property type="entry name" value="FADPNR"/>
</dbReference>
<proteinExistence type="inferred from homology"/>
<comment type="caution">
    <text evidence="7">The sequence shown here is derived from an EMBL/GenBank/DDBJ whole genome shotgun (WGS) entry which is preliminary data.</text>
</comment>
<dbReference type="PANTHER" id="PTHR42913:SF3">
    <property type="entry name" value="64 KDA MITOCHONDRIAL NADH DEHYDROGENASE (EUROFUNG)"/>
    <property type="match status" value="1"/>
</dbReference>